<feature type="compositionally biased region" description="Polar residues" evidence="1">
    <location>
        <begin position="28"/>
        <end position="49"/>
    </location>
</feature>
<gene>
    <name evidence="2" type="ORF">LTR36_009213</name>
</gene>
<keyword evidence="3" id="KW-1185">Reference proteome</keyword>
<evidence type="ECO:0000313" key="3">
    <source>
        <dbReference type="Proteomes" id="UP001324427"/>
    </source>
</evidence>
<sequence length="110" mass="12121">MSSASKNSPSAARKQQTSQEADPERMQVDSQADPTNQEQGQAPNRTSPPATNPAAEQRHTNSAGEQLETPEERLGYLIEEDSKKDEVEAGRAYVATEVKKQKERDALNPR</sequence>
<feature type="compositionally biased region" description="Polar residues" evidence="1">
    <location>
        <begin position="1"/>
        <end position="20"/>
    </location>
</feature>
<protein>
    <submittedName>
        <fullName evidence="2">Uncharacterized protein</fullName>
    </submittedName>
</protein>
<feature type="compositionally biased region" description="Basic and acidic residues" evidence="1">
    <location>
        <begin position="70"/>
        <end position="89"/>
    </location>
</feature>
<reference evidence="2 3" key="1">
    <citation type="submission" date="2021-11" db="EMBL/GenBank/DDBJ databases">
        <title>Black yeast isolated from Biological Soil Crust.</title>
        <authorList>
            <person name="Kurbessoian T."/>
        </authorList>
    </citation>
    <scope>NUCLEOTIDE SEQUENCE [LARGE SCALE GENOMIC DNA]</scope>
    <source>
        <strain evidence="2 3">CCFEE 5522</strain>
    </source>
</reference>
<evidence type="ECO:0000313" key="2">
    <source>
        <dbReference type="EMBL" id="KAK4540467.1"/>
    </source>
</evidence>
<evidence type="ECO:0000256" key="1">
    <source>
        <dbReference type="SAM" id="MobiDB-lite"/>
    </source>
</evidence>
<accession>A0AAV9J644</accession>
<comment type="caution">
    <text evidence="2">The sequence shown here is derived from an EMBL/GenBank/DDBJ whole genome shotgun (WGS) entry which is preliminary data.</text>
</comment>
<organism evidence="2 3">
    <name type="scientific">Oleoguttula mirabilis</name>
    <dbReference type="NCBI Taxonomy" id="1507867"/>
    <lineage>
        <taxon>Eukaryota</taxon>
        <taxon>Fungi</taxon>
        <taxon>Dikarya</taxon>
        <taxon>Ascomycota</taxon>
        <taxon>Pezizomycotina</taxon>
        <taxon>Dothideomycetes</taxon>
        <taxon>Dothideomycetidae</taxon>
        <taxon>Mycosphaerellales</taxon>
        <taxon>Teratosphaeriaceae</taxon>
        <taxon>Oleoguttula</taxon>
    </lineage>
</organism>
<dbReference type="AlphaFoldDB" id="A0AAV9J644"/>
<feature type="region of interest" description="Disordered" evidence="1">
    <location>
        <begin position="1"/>
        <end position="89"/>
    </location>
</feature>
<dbReference type="Proteomes" id="UP001324427">
    <property type="component" value="Unassembled WGS sequence"/>
</dbReference>
<dbReference type="EMBL" id="JAVFHQ010000067">
    <property type="protein sequence ID" value="KAK4540467.1"/>
    <property type="molecule type" value="Genomic_DNA"/>
</dbReference>
<proteinExistence type="predicted"/>
<name>A0AAV9J644_9PEZI</name>